<accession>A0A2S8F4N0</accession>
<dbReference type="OrthoDB" id="291185at2"/>
<evidence type="ECO:0000256" key="2">
    <source>
        <dbReference type="SAM" id="Phobius"/>
    </source>
</evidence>
<feature type="compositionally biased region" description="Basic and acidic residues" evidence="1">
    <location>
        <begin position="192"/>
        <end position="213"/>
    </location>
</feature>
<dbReference type="AlphaFoldDB" id="A0A2S8F4N0"/>
<keyword evidence="2" id="KW-0472">Membrane</keyword>
<protein>
    <submittedName>
        <fullName evidence="3">Uncharacterized protein</fullName>
    </submittedName>
</protein>
<dbReference type="Proteomes" id="UP000239388">
    <property type="component" value="Unassembled WGS sequence"/>
</dbReference>
<feature type="transmembrane region" description="Helical" evidence="2">
    <location>
        <begin position="12"/>
        <end position="32"/>
    </location>
</feature>
<keyword evidence="2" id="KW-0812">Transmembrane</keyword>
<evidence type="ECO:0000313" key="3">
    <source>
        <dbReference type="EMBL" id="PQO27116.1"/>
    </source>
</evidence>
<evidence type="ECO:0000256" key="1">
    <source>
        <dbReference type="SAM" id="MobiDB-lite"/>
    </source>
</evidence>
<name>A0A2S8F4N0_9BACT</name>
<proteinExistence type="predicted"/>
<comment type="caution">
    <text evidence="3">The sequence shown here is derived from an EMBL/GenBank/DDBJ whole genome shotgun (WGS) entry which is preliminary data.</text>
</comment>
<organism evidence="3 4">
    <name type="scientific">Blastopirellula marina</name>
    <dbReference type="NCBI Taxonomy" id="124"/>
    <lineage>
        <taxon>Bacteria</taxon>
        <taxon>Pseudomonadati</taxon>
        <taxon>Planctomycetota</taxon>
        <taxon>Planctomycetia</taxon>
        <taxon>Pirellulales</taxon>
        <taxon>Pirellulaceae</taxon>
        <taxon>Blastopirellula</taxon>
    </lineage>
</organism>
<dbReference type="RefSeq" id="WP_105359693.1">
    <property type="nucleotide sequence ID" value="NZ_PUIB01000028.1"/>
</dbReference>
<feature type="region of interest" description="Disordered" evidence="1">
    <location>
        <begin position="175"/>
        <end position="278"/>
    </location>
</feature>
<feature type="compositionally biased region" description="Basic and acidic residues" evidence="1">
    <location>
        <begin position="244"/>
        <end position="257"/>
    </location>
</feature>
<evidence type="ECO:0000313" key="4">
    <source>
        <dbReference type="Proteomes" id="UP000239388"/>
    </source>
</evidence>
<dbReference type="EMBL" id="PUIB01000028">
    <property type="protein sequence ID" value="PQO27116.1"/>
    <property type="molecule type" value="Genomic_DNA"/>
</dbReference>
<reference evidence="3 4" key="1">
    <citation type="submission" date="2018-02" db="EMBL/GenBank/DDBJ databases">
        <title>Comparative genomes isolates from brazilian mangrove.</title>
        <authorList>
            <person name="Araujo J.E."/>
            <person name="Taketani R.G."/>
            <person name="Silva M.C.P."/>
            <person name="Loureco M.V."/>
            <person name="Andreote F.D."/>
        </authorList>
    </citation>
    <scope>NUCLEOTIDE SEQUENCE [LARGE SCALE GENOMIC DNA]</scope>
    <source>
        <strain evidence="3 4">NAP PRIS-MGV</strain>
    </source>
</reference>
<keyword evidence="2" id="KW-1133">Transmembrane helix</keyword>
<sequence length="278" mass="31766">MKEQTRKNITQVLLPGLILFGMLGLTYGPAYFQYFRSHWLDYSLQRESILGPICYDVRLKSGFVSEVGENWHVYVITDKETGKSESNNRQELLLVNDWGSIVKRDLKTDVGAIQSTHLVPLDGYAMLEVIRKVPGDRFATEVIHYQVTSQQIAMIDSETKRYEPRWNWKYGPYHGSSPRRKFDHHQHANWNRGKDDGDREQPGDDVVRKEPQRWRRPQPEPVYHSSDVATPRKVKQATMSASAHETESGSKNKEDMQRSGSMGADDEGLLDVSSLGGA</sequence>
<gene>
    <name evidence="3" type="ORF">C5Y98_28105</name>
</gene>